<feature type="compositionally biased region" description="Low complexity" evidence="1">
    <location>
        <begin position="386"/>
        <end position="400"/>
    </location>
</feature>
<feature type="region of interest" description="Disordered" evidence="1">
    <location>
        <begin position="955"/>
        <end position="995"/>
    </location>
</feature>
<feature type="region of interest" description="Disordered" evidence="1">
    <location>
        <begin position="456"/>
        <end position="531"/>
    </location>
</feature>
<feature type="compositionally biased region" description="Basic and acidic residues" evidence="1">
    <location>
        <begin position="2097"/>
        <end position="2106"/>
    </location>
</feature>
<dbReference type="Gene3D" id="1.20.5.2050">
    <property type="match status" value="2"/>
</dbReference>
<reference evidence="3" key="2">
    <citation type="submission" date="2011-03" db="EMBL/GenBank/DDBJ databases">
        <title>Comparative genomics and transcriptomics of Neospora caninum and Toxoplasma gondii.</title>
        <authorList>
            <person name="Reid A.J."/>
            <person name="Sohal A."/>
            <person name="Harris D."/>
            <person name="Quail M."/>
            <person name="Sanders M."/>
            <person name="Berriman M."/>
            <person name="Wastling J.M."/>
            <person name="Pain A."/>
        </authorList>
    </citation>
    <scope>NUCLEOTIDE SEQUENCE</scope>
    <source>
        <strain evidence="3">Liverpool</strain>
    </source>
</reference>
<reference evidence="4" key="4">
    <citation type="journal article" date="2015" name="PLoS ONE">
        <title>Comprehensive Evaluation of Toxoplasma gondii VEG and Neospora caninum LIV Genomes with Tachyzoite Stage Transcriptome and Proteome Defines Novel Transcript Features.</title>
        <authorList>
            <person name="Ramaprasad A."/>
            <person name="Mourier T."/>
            <person name="Naeem R."/>
            <person name="Malas T.B."/>
            <person name="Moussa E."/>
            <person name="Panigrahi A."/>
            <person name="Vermont S.J."/>
            <person name="Otto T.D."/>
            <person name="Wastling J."/>
            <person name="Pain A."/>
        </authorList>
    </citation>
    <scope>NUCLEOTIDE SEQUENCE</scope>
    <source>
        <strain evidence="4">Liverpool</strain>
    </source>
</reference>
<feature type="region of interest" description="Disordered" evidence="1">
    <location>
        <begin position="745"/>
        <end position="769"/>
    </location>
</feature>
<feature type="compositionally biased region" description="Low complexity" evidence="1">
    <location>
        <begin position="482"/>
        <end position="497"/>
    </location>
</feature>
<gene>
    <name evidence="4" type="ORF">BN1204_028720</name>
    <name evidence="3" type="ORF">NCLIV_028720</name>
</gene>
<dbReference type="OrthoDB" id="332321at2759"/>
<feature type="compositionally biased region" description="Low complexity" evidence="1">
    <location>
        <begin position="1152"/>
        <end position="1162"/>
    </location>
</feature>
<feature type="region of interest" description="Disordered" evidence="1">
    <location>
        <begin position="2199"/>
        <end position="2262"/>
    </location>
</feature>
<feature type="region of interest" description="Disordered" evidence="1">
    <location>
        <begin position="579"/>
        <end position="610"/>
    </location>
</feature>
<feature type="region of interest" description="Disordered" evidence="1">
    <location>
        <begin position="364"/>
        <end position="415"/>
    </location>
</feature>
<feature type="region of interest" description="Disordered" evidence="1">
    <location>
        <begin position="1401"/>
        <end position="1436"/>
    </location>
</feature>
<feature type="compositionally biased region" description="Low complexity" evidence="1">
    <location>
        <begin position="968"/>
        <end position="992"/>
    </location>
</feature>
<proteinExistence type="predicted"/>
<reference evidence="3" key="1">
    <citation type="submission" date="2011-02" db="EMBL/GenBank/DDBJ databases">
        <authorList>
            <person name="Aslett M."/>
        </authorList>
    </citation>
    <scope>NUCLEOTIDE SEQUENCE</scope>
    <source>
        <strain evidence="3">Liverpool</strain>
    </source>
</reference>
<feature type="region of interest" description="Disordered" evidence="1">
    <location>
        <begin position="1"/>
        <end position="28"/>
    </location>
</feature>
<dbReference type="RefSeq" id="XP_003883115.1">
    <property type="nucleotide sequence ID" value="XM_003883066.1"/>
</dbReference>
<keyword evidence="5" id="KW-1185">Reference proteome</keyword>
<evidence type="ECO:0000313" key="4">
    <source>
        <dbReference type="EMBL" id="CEL67067.1"/>
    </source>
</evidence>
<dbReference type="OMA" id="CIRSKKM"/>
<feature type="region of interest" description="Disordered" evidence="1">
    <location>
        <begin position="1871"/>
        <end position="1891"/>
    </location>
</feature>
<feature type="domain" description="AP2-coincident C-terminal" evidence="2">
    <location>
        <begin position="1940"/>
        <end position="2027"/>
    </location>
</feature>
<feature type="compositionally biased region" description="Polar residues" evidence="1">
    <location>
        <begin position="1478"/>
        <end position="1487"/>
    </location>
</feature>
<dbReference type="GeneID" id="13443492"/>
<dbReference type="eggNOG" id="ENOG502STWU">
    <property type="taxonomic scope" value="Eukaryota"/>
</dbReference>
<feature type="compositionally biased region" description="Basic and acidic residues" evidence="1">
    <location>
        <begin position="1338"/>
        <end position="1349"/>
    </location>
</feature>
<feature type="compositionally biased region" description="Low complexity" evidence="1">
    <location>
        <begin position="456"/>
        <end position="468"/>
    </location>
</feature>
<sequence length="2262" mass="232214">MEAPGLQNTQDDMLGSPAGEDSLEGEKKPLKKHLLGKLLTSLDTDISSSIHFPAVCPALETPTSSASGSARLSFIPSVNPVSFLSTAATPLSADQSPTNNGSRTGLPTVAISSVCTPSTCASQSSPHSVVSSLRASEEADLSPNSAESVSFSPLTSSATARRSHDADDIRIAPSESKPDGVGGRKDVSVEHGSTPETTGLREEGAVPSVPVGDSGTGSVELWCNNHESGDKGGQDTEELTETIPPKAAGNGPEAEVKLHWRPCESVIPRNEKPFGKDLTPMELPKSVQASELLLDDVSASRSSNASTLPLKQPDPAIACLPACSESATCPTAASASASSTGCPLIPEGLDSADVFLSSAASSAGDLPCHEKEASDLPRRASVGTGSSAAPNSSSESSPAPQIATGGSPDPLRSASGILRVDGSALRWSSLLCTETEAGPPSPLAFRDSAVAADCVSPSSSSPSISLRASKLRPRATPPPQPSSLLPSAPPSFSASLPHDVAALPAAGGRKGGEAGSVHGGPLRSSSAPRDFSGMKGVLAPASVKEVPPRPATGLSATRTISRKGAPDFRLQLLARSPARETAVQQSGAPAVVVKSERTPPRAEKTSCTASRRSDEGLFAVKGDVKGAGQSGEEEDEVVRLHRLDVLRHSHDRTTVELYKLEKGRLVEELVRKAKRYPKVPGVYFDRYQQRWCVNWTEGGRRVARYYPVKVHGFDVAYQLAVNCMLSKKPLSAAVTGLAGAAGRAGSAPALPMSTSPGDAHSSRCTPVNSPLHALRSRDAAQRLAAAAGTRAKPDRASSISRRETDSGDLRNSDAPLPVPAAVEAMLCQDAQESLLGMAANQAGFPGDLRGRSPASSGVSPEELNSPLGALMLQQQLLAANSGNALGGALQDLSGLASLEGSDLVSTWLHYQRLARLQQQQQLAAFFSSMPAALGVSRSPLEFLLSGAKNEAPCADVSHGLSSPDPPTALDSLSASDAPAPQTGLPGVPSASGSKGGGVSTSTLAALLASPGVQPSSLSALLPALDVAAGAFSGKRGHPIATLESMWLAASGLETAADAVAAAAWLDGAKARGDAGAAENQRGRRPPEALQQAAAGHVSERGALDLEDAGTLGKDGGEAPTLQTAPCQPAPSDGTALAGLLASVAMSPGEANSGDASGDASSKPEPESDSESPDRKRRRRHSGPSELVRSTSSLLESDMQVQNESSGRTGGAEIEFGVSGHACETTTPVGTLQSGETREISSLAQARGELSQRSVVGEGCVSGEVACGHQGMSTDTGTESAGPRAEGHEDAAVRKPLGSVDGERQRGMIGEEPAEGTAGAAHTSGARHTPEQLGLRTASGERSREAKGSGETEIEGALDQPGVRTVSAYKTDSARSTTYVEDAGDLRGKMLMDLTRMFLLPSSPSCLSSEQGRSSSRKTGEGGESPTELWKQSETEGVRTVERANALALLEAFRGGNARGTGDLAPEALSKPSEAQPLSGRSQVGTAEQDTEREGVLATGENTDVVSSPPASLDVFTHSVYESEAYDPELDKLLTSQPAKDLVREALKMPRVPGVWFDRAQLRWACNYKDSSAFASAASSPSSAERLPGLAKRRAQYFPVKEHGFLRARLLAIQTRRRMESTYRQAAAAALASSLSKHDRSLLGGKEATRFLEVDPGMPAAGRDEDAGDSGSGRPRAGSVAPKGAHVKKRAADGGADKSPAGGGRSGRRQSKKVETPGSWTGASHLPEVSPTSSLASLCSTPVARRLHGGGHGAAATETAASTCPTFPAALLRGLESGTASCVGGLAGAEAGSYGAGAQAAALAGLLAASSLSDSPLPGGVLGVGTRFPSEVAGLAAGDASGISPETAAEAGLRRRPLLPEGGAVASVSGVASSAGSLPRGGPIPATPPKGGANEVCGLTPATPYLLSPSAQSSLLAATFPPASSAQGSAPSAPYSNVVGHQLLVLQKDAIHYILEDLRHNCLSLFQSVLPPALFHTWSFHLIRHAQRVDRAQTFSEVEPFLGVFVDCIRSKKMPSQLSPSVQLQLVRLASALDSVLETAEVGTAAAVPALEQAAEACRKAAEEAQGGAAGGEEEVSQAKTEHALKMTEDQDVEAAREGHNEGHETKVNFPTSRDGLEGDAVARNDEDAPGDNAAGTVSMEPRQLQEGLASYSDLSLVTKAGTPCGQSRESVNEHGGGLSLLNLALLSSLGGSPLTMPGEFLGLTSGREESPESRGQMSDVTASSGLVKDGERDPRASSVAQSTNPDAVFNSFLGQGETGMLS</sequence>
<dbReference type="Pfam" id="PF14733">
    <property type="entry name" value="ACDC"/>
    <property type="match status" value="1"/>
</dbReference>
<feature type="region of interest" description="Disordered" evidence="1">
    <location>
        <begin position="1646"/>
        <end position="1733"/>
    </location>
</feature>
<dbReference type="InterPro" id="IPR028078">
    <property type="entry name" value="ACDC"/>
</dbReference>
<feature type="compositionally biased region" description="Polar residues" evidence="1">
    <location>
        <begin position="142"/>
        <end position="160"/>
    </location>
</feature>
<feature type="compositionally biased region" description="Basic and acidic residues" evidence="1">
    <location>
        <begin position="791"/>
        <end position="811"/>
    </location>
</feature>
<protein>
    <submittedName>
        <fullName evidence="4">AP2 domain transcription factor AP2VIIb-3</fullName>
    </submittedName>
</protein>
<feature type="region of interest" description="Disordered" evidence="1">
    <location>
        <begin position="782"/>
        <end position="815"/>
    </location>
</feature>
<dbReference type="InParanoid" id="F0VH89"/>
<feature type="compositionally biased region" description="Basic and acidic residues" evidence="1">
    <location>
        <begin position="594"/>
        <end position="604"/>
    </location>
</feature>
<organism evidence="3 5">
    <name type="scientific">Neospora caninum (strain Liverpool)</name>
    <dbReference type="NCBI Taxonomy" id="572307"/>
    <lineage>
        <taxon>Eukaryota</taxon>
        <taxon>Sar</taxon>
        <taxon>Alveolata</taxon>
        <taxon>Apicomplexa</taxon>
        <taxon>Conoidasida</taxon>
        <taxon>Coccidia</taxon>
        <taxon>Eucoccidiorida</taxon>
        <taxon>Eimeriorina</taxon>
        <taxon>Sarcocystidae</taxon>
        <taxon>Neospora</taxon>
    </lineage>
</organism>
<dbReference type="EMBL" id="LN714482">
    <property type="protein sequence ID" value="CEL67067.1"/>
    <property type="molecule type" value="Genomic_DNA"/>
</dbReference>
<feature type="region of interest" description="Disordered" evidence="1">
    <location>
        <begin position="1146"/>
        <end position="1209"/>
    </location>
</feature>
<feature type="compositionally biased region" description="Polar residues" evidence="1">
    <location>
        <begin position="1187"/>
        <end position="1206"/>
    </location>
</feature>
<name>F0VH89_NEOCL</name>
<evidence type="ECO:0000313" key="3">
    <source>
        <dbReference type="EMBL" id="CBZ53083.1"/>
    </source>
</evidence>
<dbReference type="VEuPathDB" id="ToxoDB:NCLIV_028720"/>
<feature type="region of interest" description="Disordered" evidence="1">
    <location>
        <begin position="2097"/>
        <end position="2138"/>
    </location>
</feature>
<feature type="region of interest" description="Disordered" evidence="1">
    <location>
        <begin position="1074"/>
        <end position="1134"/>
    </location>
</feature>
<feature type="compositionally biased region" description="Polar residues" evidence="1">
    <location>
        <begin position="752"/>
        <end position="768"/>
    </location>
</feature>
<feature type="compositionally biased region" description="Basic and acidic residues" evidence="1">
    <location>
        <begin position="2114"/>
        <end position="2126"/>
    </location>
</feature>
<dbReference type="Proteomes" id="UP000007494">
    <property type="component" value="Chromosome VIIb"/>
</dbReference>
<feature type="region of interest" description="Disordered" evidence="1">
    <location>
        <begin position="1267"/>
        <end position="1355"/>
    </location>
</feature>
<evidence type="ECO:0000259" key="2">
    <source>
        <dbReference type="Pfam" id="PF14733"/>
    </source>
</evidence>
<feature type="compositionally biased region" description="Basic and acidic residues" evidence="1">
    <location>
        <begin position="367"/>
        <end position="378"/>
    </location>
</feature>
<dbReference type="EMBL" id="FR823389">
    <property type="protein sequence ID" value="CBZ53083.1"/>
    <property type="molecule type" value="Genomic_DNA"/>
</dbReference>
<feature type="compositionally biased region" description="Basic and acidic residues" evidence="1">
    <location>
        <begin position="162"/>
        <end position="189"/>
    </location>
</feature>
<accession>F0VH89</accession>
<feature type="region of interest" description="Disordered" evidence="1">
    <location>
        <begin position="141"/>
        <end position="256"/>
    </location>
</feature>
<feature type="compositionally biased region" description="Polar residues" evidence="1">
    <location>
        <begin position="2213"/>
        <end position="2224"/>
    </location>
</feature>
<reference evidence="5" key="3">
    <citation type="journal article" date="2012" name="PLoS Pathog.">
        <title>Comparative genomics of the apicomplexan parasites Toxoplasma gondii and Neospora caninum: Coccidia differing in host range and transmission strategy.</title>
        <authorList>
            <person name="Reid A.J."/>
            <person name="Vermont S.J."/>
            <person name="Cotton J.A."/>
            <person name="Harris D."/>
            <person name="Hill-Cawthorne G.A."/>
            <person name="Konen-Waisman S."/>
            <person name="Latham S.M."/>
            <person name="Mourier T."/>
            <person name="Norton R."/>
            <person name="Quail M.A."/>
            <person name="Sanders M."/>
            <person name="Shanmugam D."/>
            <person name="Sohal A."/>
            <person name="Wasmuth J.D."/>
            <person name="Brunk B."/>
            <person name="Grigg M.E."/>
            <person name="Howard J.C."/>
            <person name="Parkinson J."/>
            <person name="Roos D.S."/>
            <person name="Trees A.J."/>
            <person name="Berriman M."/>
            <person name="Pain A."/>
            <person name="Wastling J.M."/>
        </authorList>
    </citation>
    <scope>NUCLEOTIDE SEQUENCE [LARGE SCALE GENOMIC DNA]</scope>
    <source>
        <strain evidence="5">Liverpool</strain>
    </source>
</reference>
<feature type="region of interest" description="Disordered" evidence="1">
    <location>
        <begin position="1455"/>
        <end position="1494"/>
    </location>
</feature>
<evidence type="ECO:0000313" key="5">
    <source>
        <dbReference type="Proteomes" id="UP000007494"/>
    </source>
</evidence>
<feature type="compositionally biased region" description="Polar residues" evidence="1">
    <location>
        <begin position="1"/>
        <end position="11"/>
    </location>
</feature>
<evidence type="ECO:0000256" key="1">
    <source>
        <dbReference type="SAM" id="MobiDB-lite"/>
    </source>
</evidence>